<sequence length="122" mass="13509">MIIRIQNGYRAKKEAVVVPHSNVKESIAKVLERKGYIAGIEKKGKKARKFMEISLKYKDGTPAFAGGRRISKPSRRLYVKASEIRPVKYGHGIAVISTSAGVLSNDEAKKKKLGGEIIAEIW</sequence>
<protein>
    <recommendedName>
        <fullName evidence="4">Small ribosomal subunit protein uS8</fullName>
    </recommendedName>
    <alternativeName>
        <fullName evidence="5">30S ribosomal protein S8</fullName>
    </alternativeName>
</protein>
<dbReference type="InterPro" id="IPR000630">
    <property type="entry name" value="Ribosomal_uS8"/>
</dbReference>
<dbReference type="Pfam" id="PF00410">
    <property type="entry name" value="Ribosomal_S8"/>
    <property type="match status" value="1"/>
</dbReference>
<dbReference type="GO" id="GO:0005840">
    <property type="term" value="C:ribosome"/>
    <property type="evidence" value="ECO:0007669"/>
    <property type="project" value="UniProtKB-KW"/>
</dbReference>
<dbReference type="FunFam" id="3.30.1490.10:FF:000001">
    <property type="entry name" value="30S ribosomal protein S8"/>
    <property type="match status" value="1"/>
</dbReference>
<evidence type="ECO:0000256" key="6">
    <source>
        <dbReference type="RuleBase" id="RU003660"/>
    </source>
</evidence>
<dbReference type="GO" id="GO:0006412">
    <property type="term" value="P:translation"/>
    <property type="evidence" value="ECO:0007669"/>
    <property type="project" value="InterPro"/>
</dbReference>
<dbReference type="GO" id="GO:1990904">
    <property type="term" value="C:ribonucleoprotein complex"/>
    <property type="evidence" value="ECO:0007669"/>
    <property type="project" value="UniProtKB-KW"/>
</dbReference>
<evidence type="ECO:0000256" key="4">
    <source>
        <dbReference type="ARBA" id="ARBA00035258"/>
    </source>
</evidence>
<evidence type="ECO:0000256" key="3">
    <source>
        <dbReference type="ARBA" id="ARBA00023274"/>
    </source>
</evidence>
<keyword evidence="3 6" id="KW-0687">Ribonucleoprotein</keyword>
<dbReference type="PROSITE" id="PS00053">
    <property type="entry name" value="RIBOSOMAL_S8"/>
    <property type="match status" value="1"/>
</dbReference>
<comment type="similarity">
    <text evidence="1 6">Belongs to the universal ribosomal protein uS8 family.</text>
</comment>
<dbReference type="GO" id="GO:0003735">
    <property type="term" value="F:structural constituent of ribosome"/>
    <property type="evidence" value="ECO:0007669"/>
    <property type="project" value="InterPro"/>
</dbReference>
<dbReference type="Proteomes" id="UP000808388">
    <property type="component" value="Unassembled WGS sequence"/>
</dbReference>
<dbReference type="Gene3D" id="3.30.1370.30">
    <property type="match status" value="1"/>
</dbReference>
<proteinExistence type="inferred from homology"/>
<dbReference type="SUPFAM" id="SSF56047">
    <property type="entry name" value="Ribosomal protein S8"/>
    <property type="match status" value="1"/>
</dbReference>
<organism evidence="7 8">
    <name type="scientific">Candidatus Sungiibacteriota bacterium</name>
    <dbReference type="NCBI Taxonomy" id="2750080"/>
    <lineage>
        <taxon>Bacteria</taxon>
        <taxon>Candidatus Sungiibacteriota</taxon>
    </lineage>
</organism>
<keyword evidence="2 6" id="KW-0689">Ribosomal protein</keyword>
<dbReference type="PANTHER" id="PTHR11758">
    <property type="entry name" value="40S RIBOSOMAL PROTEIN S15A"/>
    <property type="match status" value="1"/>
</dbReference>
<evidence type="ECO:0000256" key="2">
    <source>
        <dbReference type="ARBA" id="ARBA00022980"/>
    </source>
</evidence>
<evidence type="ECO:0000313" key="8">
    <source>
        <dbReference type="Proteomes" id="UP000808388"/>
    </source>
</evidence>
<dbReference type="InterPro" id="IPR035987">
    <property type="entry name" value="Ribosomal_uS8_sf"/>
</dbReference>
<dbReference type="InterPro" id="IPR047863">
    <property type="entry name" value="Ribosomal_uS8_CS"/>
</dbReference>
<dbReference type="Gene3D" id="3.30.1490.10">
    <property type="match status" value="1"/>
</dbReference>
<reference evidence="7" key="1">
    <citation type="submission" date="2020-07" db="EMBL/GenBank/DDBJ databases">
        <title>Huge and variable diversity of episymbiotic CPR bacteria and DPANN archaea in groundwater ecosystems.</title>
        <authorList>
            <person name="He C.Y."/>
            <person name="Keren R."/>
            <person name="Whittaker M."/>
            <person name="Farag I.F."/>
            <person name="Doudna J."/>
            <person name="Cate J.H.D."/>
            <person name="Banfield J.F."/>
        </authorList>
    </citation>
    <scope>NUCLEOTIDE SEQUENCE</scope>
    <source>
        <strain evidence="7">NC_groundwater_972_Pr1_S-0.2um_49_27</strain>
    </source>
</reference>
<comment type="caution">
    <text evidence="7">The sequence shown here is derived from an EMBL/GenBank/DDBJ whole genome shotgun (WGS) entry which is preliminary data.</text>
</comment>
<evidence type="ECO:0000256" key="1">
    <source>
        <dbReference type="ARBA" id="ARBA00006471"/>
    </source>
</evidence>
<dbReference type="AlphaFoldDB" id="A0A9D6QVI8"/>
<accession>A0A9D6QVI8</accession>
<evidence type="ECO:0000313" key="7">
    <source>
        <dbReference type="EMBL" id="MBI3627505.1"/>
    </source>
</evidence>
<name>A0A9D6QVI8_9BACT</name>
<gene>
    <name evidence="7" type="primary">rpsH</name>
    <name evidence="7" type="ORF">HY220_02020</name>
</gene>
<evidence type="ECO:0000256" key="5">
    <source>
        <dbReference type="ARBA" id="ARBA00035525"/>
    </source>
</evidence>
<dbReference type="NCBIfam" id="NF001109">
    <property type="entry name" value="PRK00136.1"/>
    <property type="match status" value="1"/>
</dbReference>
<dbReference type="GO" id="GO:0005737">
    <property type="term" value="C:cytoplasm"/>
    <property type="evidence" value="ECO:0007669"/>
    <property type="project" value="UniProtKB-ARBA"/>
</dbReference>
<dbReference type="EMBL" id="JACQCQ010000008">
    <property type="protein sequence ID" value="MBI3627505.1"/>
    <property type="molecule type" value="Genomic_DNA"/>
</dbReference>